<evidence type="ECO:0008006" key="3">
    <source>
        <dbReference type="Google" id="ProtNLM"/>
    </source>
</evidence>
<sequence>MTVEDIPQVGRLFYKIFRKKTGDSSTAFNNYFKDLFFGSPFYEIQYGSFVHETENGSINSAILAIPMQYSVDDRIVTARLLCAFMTDPDMSRRGAAELALTMRPRHQDLCFSDSASPVSADHWKAVGGTLMPLHGLDWYRVFQPAGFLAQTGGKHSAFLRFTARLPLARPADRLVKRMVASFNTEHTHGMHDETMSSELFLATVPEFLAPYSVRPVWSELELGWILGIARQNSSLGPLHIRSVWDSKAELNGCFVYFGQPGSIAQIMNVFSQKNKEHTVVNQMMYHLEQSGFVGARGHVQPRQLEALSRHRGMFYKHRAHTCVSTRYSSVTDAIARNEMFIGGLAGESWSRLVSDFF</sequence>
<dbReference type="AlphaFoldDB" id="A0A839ERT6"/>
<comment type="caution">
    <text evidence="1">The sequence shown here is derived from an EMBL/GenBank/DDBJ whole genome shotgun (WGS) entry which is preliminary data.</text>
</comment>
<protein>
    <recommendedName>
        <fullName evidence="3">GNAT family N-acetyltransferase</fullName>
    </recommendedName>
</protein>
<dbReference type="RefSeq" id="WP_182552095.1">
    <property type="nucleotide sequence ID" value="NZ_JACGXN010000015.1"/>
</dbReference>
<gene>
    <name evidence="1" type="ORF">FHW16_005263</name>
</gene>
<dbReference type="Proteomes" id="UP000549052">
    <property type="component" value="Unassembled WGS sequence"/>
</dbReference>
<dbReference type="EMBL" id="JACGXN010000015">
    <property type="protein sequence ID" value="MBA8881522.1"/>
    <property type="molecule type" value="Genomic_DNA"/>
</dbReference>
<reference evidence="1 2" key="1">
    <citation type="submission" date="2020-07" db="EMBL/GenBank/DDBJ databases">
        <title>Genomic Encyclopedia of Type Strains, Phase IV (KMG-V): Genome sequencing to study the core and pangenomes of soil and plant-associated prokaryotes.</title>
        <authorList>
            <person name="Whitman W."/>
        </authorList>
    </citation>
    <scope>NUCLEOTIDE SEQUENCE [LARGE SCALE GENOMIC DNA]</scope>
    <source>
        <strain evidence="1 2">AN3</strain>
    </source>
</reference>
<organism evidence="1 2">
    <name type="scientific">Phyllobacterium myrsinacearum</name>
    <dbReference type="NCBI Taxonomy" id="28101"/>
    <lineage>
        <taxon>Bacteria</taxon>
        <taxon>Pseudomonadati</taxon>
        <taxon>Pseudomonadota</taxon>
        <taxon>Alphaproteobacteria</taxon>
        <taxon>Hyphomicrobiales</taxon>
        <taxon>Phyllobacteriaceae</taxon>
        <taxon>Phyllobacterium</taxon>
    </lineage>
</organism>
<name>A0A839ERT6_9HYPH</name>
<evidence type="ECO:0000313" key="2">
    <source>
        <dbReference type="Proteomes" id="UP000549052"/>
    </source>
</evidence>
<keyword evidence="2" id="KW-1185">Reference proteome</keyword>
<accession>A0A839ERT6</accession>
<proteinExistence type="predicted"/>
<evidence type="ECO:0000313" key="1">
    <source>
        <dbReference type="EMBL" id="MBA8881522.1"/>
    </source>
</evidence>